<evidence type="ECO:0000256" key="3">
    <source>
        <dbReference type="ARBA" id="ARBA00022763"/>
    </source>
</evidence>
<dbReference type="GO" id="GO:0016787">
    <property type="term" value="F:hydrolase activity"/>
    <property type="evidence" value="ECO:0007669"/>
    <property type="project" value="UniProtKB-KW"/>
</dbReference>
<evidence type="ECO:0000256" key="2">
    <source>
        <dbReference type="ARBA" id="ARBA00022759"/>
    </source>
</evidence>
<dbReference type="AlphaFoldDB" id="A0A381UTE3"/>
<dbReference type="NCBIfam" id="TIGR00632">
    <property type="entry name" value="vsr"/>
    <property type="match status" value="1"/>
</dbReference>
<dbReference type="Pfam" id="PF03852">
    <property type="entry name" value="Vsr"/>
    <property type="match status" value="1"/>
</dbReference>
<accession>A0A381UTE3</accession>
<reference evidence="6" key="1">
    <citation type="submission" date="2018-05" db="EMBL/GenBank/DDBJ databases">
        <authorList>
            <person name="Lanie J.A."/>
            <person name="Ng W.-L."/>
            <person name="Kazmierczak K.M."/>
            <person name="Andrzejewski T.M."/>
            <person name="Davidsen T.M."/>
            <person name="Wayne K.J."/>
            <person name="Tettelin H."/>
            <person name="Glass J.I."/>
            <person name="Rusch D."/>
            <person name="Podicherti R."/>
            <person name="Tsui H.-C.T."/>
            <person name="Winkler M.E."/>
        </authorList>
    </citation>
    <scope>NUCLEOTIDE SEQUENCE</scope>
</reference>
<organism evidence="6">
    <name type="scientific">marine metagenome</name>
    <dbReference type="NCBI Taxonomy" id="408172"/>
    <lineage>
        <taxon>unclassified sequences</taxon>
        <taxon>metagenomes</taxon>
        <taxon>ecological metagenomes</taxon>
    </lineage>
</organism>
<proteinExistence type="predicted"/>
<evidence type="ECO:0000256" key="1">
    <source>
        <dbReference type="ARBA" id="ARBA00022722"/>
    </source>
</evidence>
<keyword evidence="1" id="KW-0540">Nuclease</keyword>
<dbReference type="GO" id="GO:0006298">
    <property type="term" value="P:mismatch repair"/>
    <property type="evidence" value="ECO:0007669"/>
    <property type="project" value="InterPro"/>
</dbReference>
<evidence type="ECO:0008006" key="7">
    <source>
        <dbReference type="Google" id="ProtNLM"/>
    </source>
</evidence>
<evidence type="ECO:0000256" key="4">
    <source>
        <dbReference type="ARBA" id="ARBA00022801"/>
    </source>
</evidence>
<keyword evidence="2" id="KW-0255">Endonuclease</keyword>
<evidence type="ECO:0000256" key="5">
    <source>
        <dbReference type="ARBA" id="ARBA00023204"/>
    </source>
</evidence>
<dbReference type="EMBL" id="UINC01006872">
    <property type="protein sequence ID" value="SVA30133.1"/>
    <property type="molecule type" value="Genomic_DNA"/>
</dbReference>
<dbReference type="InterPro" id="IPR004603">
    <property type="entry name" value="DNA_mismatch_endonuc_vsr"/>
</dbReference>
<sequence>MVDRVSEEKRSWIMSRVGSRNTKPEIIVRRFLHAKGFRYRLHNKNIIGKPDLSNQKRKIAVFVHGCFWHRHGCKRTTTPETNKEFWLEKFNKNIKRDRENIKMLKKDNWMVIVVWECEVKELESNVELNELLKRLRKR</sequence>
<name>A0A381UTE3_9ZZZZ</name>
<dbReference type="GO" id="GO:0004519">
    <property type="term" value="F:endonuclease activity"/>
    <property type="evidence" value="ECO:0007669"/>
    <property type="project" value="UniProtKB-KW"/>
</dbReference>
<dbReference type="InterPro" id="IPR011335">
    <property type="entry name" value="Restrct_endonuc-II-like"/>
</dbReference>
<dbReference type="CDD" id="cd00221">
    <property type="entry name" value="Vsr"/>
    <property type="match status" value="1"/>
</dbReference>
<dbReference type="PIRSF" id="PIRSF018267">
    <property type="entry name" value="VSR_endonuc"/>
    <property type="match status" value="1"/>
</dbReference>
<keyword evidence="4" id="KW-0378">Hydrolase</keyword>
<keyword evidence="3" id="KW-0227">DNA damage</keyword>
<protein>
    <recommendedName>
        <fullName evidence="7">Very short patch repair endonuclease</fullName>
    </recommendedName>
</protein>
<evidence type="ECO:0000313" key="6">
    <source>
        <dbReference type="EMBL" id="SVA30133.1"/>
    </source>
</evidence>
<dbReference type="SUPFAM" id="SSF52980">
    <property type="entry name" value="Restriction endonuclease-like"/>
    <property type="match status" value="1"/>
</dbReference>
<keyword evidence="5" id="KW-0234">DNA repair</keyword>
<dbReference type="Gene3D" id="3.40.960.10">
    <property type="entry name" value="VSR Endonuclease"/>
    <property type="match status" value="1"/>
</dbReference>
<gene>
    <name evidence="6" type="ORF">METZ01_LOCUS82987</name>
</gene>